<dbReference type="GO" id="GO:0016251">
    <property type="term" value="F:RNA polymerase II general transcription initiation factor activity"/>
    <property type="evidence" value="ECO:0007669"/>
    <property type="project" value="TreeGrafter"/>
</dbReference>
<dbReference type="HOGENOM" id="CLU_016619_0_0_1"/>
<keyword evidence="5" id="KW-0804">Transcription</keyword>
<evidence type="ECO:0000256" key="3">
    <source>
        <dbReference type="ARBA" id="ARBA00023015"/>
    </source>
</evidence>
<feature type="region of interest" description="Disordered" evidence="7">
    <location>
        <begin position="474"/>
        <end position="498"/>
    </location>
</feature>
<dbReference type="GO" id="GO:0005674">
    <property type="term" value="C:transcription factor TFIIF complex"/>
    <property type="evidence" value="ECO:0007669"/>
    <property type="project" value="TreeGrafter"/>
</dbReference>
<dbReference type="InterPro" id="IPR011598">
    <property type="entry name" value="bHLH_dom"/>
</dbReference>
<feature type="compositionally biased region" description="Low complexity" evidence="7">
    <location>
        <begin position="292"/>
        <end position="308"/>
    </location>
</feature>
<evidence type="ECO:0000256" key="7">
    <source>
        <dbReference type="SAM" id="MobiDB-lite"/>
    </source>
</evidence>
<dbReference type="SUPFAM" id="SSF50916">
    <property type="entry name" value="Rap30/74 interaction domains"/>
    <property type="match status" value="1"/>
</dbReference>
<name>A0A067NM27_PLEO1</name>
<dbReference type="SUPFAM" id="SSF47459">
    <property type="entry name" value="HLH, helix-loop-helix DNA-binding domain"/>
    <property type="match status" value="1"/>
</dbReference>
<feature type="compositionally biased region" description="Basic and acidic residues" evidence="7">
    <location>
        <begin position="527"/>
        <end position="539"/>
    </location>
</feature>
<dbReference type="InterPro" id="IPR036638">
    <property type="entry name" value="HLH_DNA-bd_sf"/>
</dbReference>
<protein>
    <recommendedName>
        <fullName evidence="8">BHLH domain-containing protein</fullName>
    </recommendedName>
</protein>
<dbReference type="EMBL" id="KL198007">
    <property type="protein sequence ID" value="KDQ28974.1"/>
    <property type="molecule type" value="Genomic_DNA"/>
</dbReference>
<dbReference type="GO" id="GO:0032968">
    <property type="term" value="P:positive regulation of transcription elongation by RNA polymerase II"/>
    <property type="evidence" value="ECO:0007669"/>
    <property type="project" value="InterPro"/>
</dbReference>
<dbReference type="CDD" id="cd19690">
    <property type="entry name" value="bHLHzip_spESC1_like"/>
    <property type="match status" value="1"/>
</dbReference>
<feature type="compositionally biased region" description="Acidic residues" evidence="7">
    <location>
        <begin position="510"/>
        <end position="526"/>
    </location>
</feature>
<feature type="region of interest" description="Disordered" evidence="7">
    <location>
        <begin position="245"/>
        <end position="269"/>
    </location>
</feature>
<dbReference type="PANTHER" id="PTHR13011">
    <property type="entry name" value="TFIIF-ALPHA"/>
    <property type="match status" value="1"/>
</dbReference>
<organism evidence="9 10">
    <name type="scientific">Pleurotus ostreatus (strain PC15)</name>
    <name type="common">Oyster mushroom</name>
    <dbReference type="NCBI Taxonomy" id="1137138"/>
    <lineage>
        <taxon>Eukaryota</taxon>
        <taxon>Fungi</taxon>
        <taxon>Dikarya</taxon>
        <taxon>Basidiomycota</taxon>
        <taxon>Agaricomycotina</taxon>
        <taxon>Agaricomycetes</taxon>
        <taxon>Agaricomycetidae</taxon>
        <taxon>Agaricales</taxon>
        <taxon>Pleurotineae</taxon>
        <taxon>Pleurotaceae</taxon>
        <taxon>Pleurotus</taxon>
    </lineage>
</organism>
<feature type="region of interest" description="Disordered" evidence="7">
    <location>
        <begin position="286"/>
        <end position="311"/>
    </location>
</feature>
<dbReference type="InterPro" id="IPR011039">
    <property type="entry name" value="TFIIF_interaction"/>
</dbReference>
<dbReference type="InterPro" id="IPR008851">
    <property type="entry name" value="TFIIF-alpha"/>
</dbReference>
<dbReference type="Proteomes" id="UP000027073">
    <property type="component" value="Unassembled WGS sequence"/>
</dbReference>
<evidence type="ECO:0000256" key="6">
    <source>
        <dbReference type="ARBA" id="ARBA00023242"/>
    </source>
</evidence>
<reference evidence="10" key="1">
    <citation type="journal article" date="2014" name="Proc. Natl. Acad. Sci. U.S.A.">
        <title>Extensive sampling of basidiomycete genomes demonstrates inadequacy of the white-rot/brown-rot paradigm for wood decay fungi.</title>
        <authorList>
            <person name="Riley R."/>
            <person name="Salamov A.A."/>
            <person name="Brown D.W."/>
            <person name="Nagy L.G."/>
            <person name="Floudas D."/>
            <person name="Held B.W."/>
            <person name="Levasseur A."/>
            <person name="Lombard V."/>
            <person name="Morin E."/>
            <person name="Otillar R."/>
            <person name="Lindquist E.A."/>
            <person name="Sun H."/>
            <person name="LaButti K.M."/>
            <person name="Schmutz J."/>
            <person name="Jabbour D."/>
            <person name="Luo H."/>
            <person name="Baker S.E."/>
            <person name="Pisabarro A.G."/>
            <person name="Walton J.D."/>
            <person name="Blanchette R.A."/>
            <person name="Henrissat B."/>
            <person name="Martin F."/>
            <person name="Cullen D."/>
            <person name="Hibbett D.S."/>
            <person name="Grigoriev I.V."/>
        </authorList>
    </citation>
    <scope>NUCLEOTIDE SEQUENCE [LARGE SCALE GENOMIC DNA]</scope>
    <source>
        <strain evidence="10">PC15</strain>
    </source>
</reference>
<keyword evidence="3" id="KW-0805">Transcription regulation</keyword>
<evidence type="ECO:0000256" key="4">
    <source>
        <dbReference type="ARBA" id="ARBA00023125"/>
    </source>
</evidence>
<feature type="domain" description="BHLH" evidence="8">
    <location>
        <begin position="46"/>
        <end position="97"/>
    </location>
</feature>
<dbReference type="FunCoup" id="A0A067NM27">
    <property type="interactions" value="53"/>
</dbReference>
<dbReference type="PANTHER" id="PTHR13011:SF0">
    <property type="entry name" value="GENERAL TRANSCRIPTION FACTOR IIF SUBUNIT 1"/>
    <property type="match status" value="1"/>
</dbReference>
<gene>
    <name evidence="9" type="ORF">PLEOSDRAFT_1092752</name>
</gene>
<feature type="compositionally biased region" description="Polar residues" evidence="7">
    <location>
        <begin position="667"/>
        <end position="679"/>
    </location>
</feature>
<feature type="region of interest" description="Disordered" evidence="7">
    <location>
        <begin position="153"/>
        <end position="200"/>
    </location>
</feature>
<dbReference type="AlphaFoldDB" id="A0A067NM27"/>
<dbReference type="InterPro" id="IPR040106">
    <property type="entry name" value="Esc1_bHLHzip"/>
</dbReference>
<accession>A0A067NM27</accession>
<feature type="compositionally biased region" description="Polar residues" evidence="7">
    <location>
        <begin position="619"/>
        <end position="628"/>
    </location>
</feature>
<dbReference type="SMART" id="SM00353">
    <property type="entry name" value="HLH"/>
    <property type="match status" value="1"/>
</dbReference>
<comment type="subcellular location">
    <subcellularLocation>
        <location evidence="1">Nucleus</location>
    </subcellularLocation>
</comment>
<dbReference type="GO" id="GO:0003677">
    <property type="term" value="F:DNA binding"/>
    <property type="evidence" value="ECO:0007669"/>
    <property type="project" value="UniProtKB-KW"/>
</dbReference>
<feature type="compositionally biased region" description="Low complexity" evidence="7">
    <location>
        <begin position="15"/>
        <end position="28"/>
    </location>
</feature>
<sequence>MPPMTYMPDRRMSVPNTLTNPAPTTTRPSSSGKKDQGSTPYSRSPELRISHKLAERKRRKEMKELFDELRDQLPADRGMKASKWEILSKAIDFVTQLKQSHQDMAREIEMLRQELDAVRQGGMPPFAQGSTPDFISASESTTPPIAASMATLFHPKKKTTKPAGQTTPVKPAPTGPRKSSATPRPKPVAEAEDDSLKLPDGPYQEFRLMSSALNGWKYDVMKFDSRKAIDISTWQPPIKLNRKEMRREDDTATSTGPEAVGPMMGPDGKPVIGVDGRVVMVDAEGRPIHPESGSSSKGGDAKGKGPANAKKRFQKKTKQVFLVPDEVRQLRKEERYPWVIEDSSGKEVWVGKLEEVAQAETRAFFMPAANDVFKFVPAHRWYKFQKKPQYVIWSAEEAEAIASIHRNHIIANMDPQVWLSKRKGQDVSAATTAAFKAGAEGRSVAGGPNSLVHTAGQSLGPGGRRLKTVDSGMDHLFGDDDDDEGGMKRRREKELGEEGDLDEVIFEEEFADDEEPMEVDDNDEEAKEQAERMKRDQKAANKTQEGYIDADEEEEGGTLTKDGKRYKKMLRNRDGNDAYDSEEEENPYASSVEEEEEDEDMVPVPLADPALQPKAEEPSTGSQPQKTATPRPPNGSVNVKSESRATSPVPNIGHGGHSIVAKRATSPKASKSKTGSASRGGSPLASRPGSPPAAVGSRAGSPVATNKRKAMDDPSSPTSPTSPNPNGASGPPKLKKRKPLPPGGAPVGELDDKMVIEWLRNTPNATTRDCIQHFTPYLTEEAKKAKFTALVKEVAQLKGGVLVLRNAYRTGSAAPSPAPTA</sequence>
<dbReference type="OrthoDB" id="76676at2759"/>
<feature type="region of interest" description="Disordered" evidence="7">
    <location>
        <begin position="1"/>
        <end position="57"/>
    </location>
</feature>
<evidence type="ECO:0000259" key="8">
    <source>
        <dbReference type="PROSITE" id="PS50888"/>
    </source>
</evidence>
<dbReference type="GO" id="GO:0046983">
    <property type="term" value="F:protein dimerization activity"/>
    <property type="evidence" value="ECO:0007669"/>
    <property type="project" value="InterPro"/>
</dbReference>
<feature type="compositionally biased region" description="Low complexity" evidence="7">
    <location>
        <begin position="714"/>
        <end position="732"/>
    </location>
</feature>
<evidence type="ECO:0000256" key="2">
    <source>
        <dbReference type="ARBA" id="ARBA00005249"/>
    </source>
</evidence>
<dbReference type="Gene3D" id="4.10.280.10">
    <property type="entry name" value="Helix-loop-helix DNA-binding domain"/>
    <property type="match status" value="1"/>
</dbReference>
<evidence type="ECO:0000313" key="9">
    <source>
        <dbReference type="EMBL" id="KDQ28974.1"/>
    </source>
</evidence>
<comment type="similarity">
    <text evidence="2">Belongs to the TFIIF alpha subunit family.</text>
</comment>
<dbReference type="GO" id="GO:0006367">
    <property type="term" value="P:transcription initiation at RNA polymerase II promoter"/>
    <property type="evidence" value="ECO:0007669"/>
    <property type="project" value="InterPro"/>
</dbReference>
<dbReference type="InParanoid" id="A0A067NM27"/>
<keyword evidence="4" id="KW-0238">DNA-binding</keyword>
<dbReference type="VEuPathDB" id="FungiDB:PLEOSDRAFT_1092752"/>
<dbReference type="Pfam" id="PF05793">
    <property type="entry name" value="TFIIF_alpha"/>
    <property type="match status" value="1"/>
</dbReference>
<feature type="compositionally biased region" description="Acidic residues" evidence="7">
    <location>
        <begin position="577"/>
        <end position="601"/>
    </location>
</feature>
<evidence type="ECO:0000313" key="10">
    <source>
        <dbReference type="Proteomes" id="UP000027073"/>
    </source>
</evidence>
<feature type="compositionally biased region" description="Polar residues" evidence="7">
    <location>
        <begin position="635"/>
        <end position="649"/>
    </location>
</feature>
<dbReference type="PROSITE" id="PS50888">
    <property type="entry name" value="BHLH"/>
    <property type="match status" value="1"/>
</dbReference>
<keyword evidence="6" id="KW-0539">Nucleus</keyword>
<evidence type="ECO:0000256" key="5">
    <source>
        <dbReference type="ARBA" id="ARBA00023163"/>
    </source>
</evidence>
<dbReference type="STRING" id="1137138.A0A067NM27"/>
<feature type="region of interest" description="Disordered" evidence="7">
    <location>
        <begin position="510"/>
        <end position="750"/>
    </location>
</feature>
<evidence type="ECO:0000256" key="1">
    <source>
        <dbReference type="ARBA" id="ARBA00004123"/>
    </source>
</evidence>
<proteinExistence type="inferred from homology"/>
<dbReference type="Pfam" id="PF00010">
    <property type="entry name" value="HLH"/>
    <property type="match status" value="1"/>
</dbReference>
<dbReference type="GO" id="GO:0001096">
    <property type="term" value="F:TFIIF-class transcription factor complex binding"/>
    <property type="evidence" value="ECO:0007669"/>
    <property type="project" value="TreeGrafter"/>
</dbReference>